<dbReference type="AlphaFoldDB" id="A0A2K2A6K0"/>
<feature type="region of interest" description="Disordered" evidence="1">
    <location>
        <begin position="1"/>
        <end position="21"/>
    </location>
</feature>
<dbReference type="EMBL" id="CM009295">
    <property type="protein sequence ID" value="PNT33153.1"/>
    <property type="molecule type" value="Genomic_DNA"/>
</dbReference>
<dbReference type="InParanoid" id="A0A2K2A6K0"/>
<dbReference type="Proteomes" id="UP000006729">
    <property type="component" value="Chromosome 6"/>
</dbReference>
<sequence>MPNLSPLHETACKGAVSPPMTSINLQPPDSLILLAIDPALSTRPSSPPSHTRMHKILSINLPTWKLN</sequence>
<gene>
    <name evidence="2" type="ORF">POPTR_006G227000</name>
</gene>
<keyword evidence="3" id="KW-1185">Reference proteome</keyword>
<name>A0A2K2A6K0_POPTR</name>
<accession>A0A2K2A6K0</accession>
<evidence type="ECO:0000313" key="3">
    <source>
        <dbReference type="Proteomes" id="UP000006729"/>
    </source>
</evidence>
<reference evidence="2 3" key="1">
    <citation type="journal article" date="2006" name="Science">
        <title>The genome of black cottonwood, Populus trichocarpa (Torr. &amp; Gray).</title>
        <authorList>
            <person name="Tuskan G.A."/>
            <person name="Difazio S."/>
            <person name="Jansson S."/>
            <person name="Bohlmann J."/>
            <person name="Grigoriev I."/>
            <person name="Hellsten U."/>
            <person name="Putnam N."/>
            <person name="Ralph S."/>
            <person name="Rombauts S."/>
            <person name="Salamov A."/>
            <person name="Schein J."/>
            <person name="Sterck L."/>
            <person name="Aerts A."/>
            <person name="Bhalerao R.R."/>
            <person name="Bhalerao R.P."/>
            <person name="Blaudez D."/>
            <person name="Boerjan W."/>
            <person name="Brun A."/>
            <person name="Brunner A."/>
            <person name="Busov V."/>
            <person name="Campbell M."/>
            <person name="Carlson J."/>
            <person name="Chalot M."/>
            <person name="Chapman J."/>
            <person name="Chen G.L."/>
            <person name="Cooper D."/>
            <person name="Coutinho P.M."/>
            <person name="Couturier J."/>
            <person name="Covert S."/>
            <person name="Cronk Q."/>
            <person name="Cunningham R."/>
            <person name="Davis J."/>
            <person name="Degroeve S."/>
            <person name="Dejardin A."/>
            <person name="Depamphilis C."/>
            <person name="Detter J."/>
            <person name="Dirks B."/>
            <person name="Dubchak I."/>
            <person name="Duplessis S."/>
            <person name="Ehlting J."/>
            <person name="Ellis B."/>
            <person name="Gendler K."/>
            <person name="Goodstein D."/>
            <person name="Gribskov M."/>
            <person name="Grimwood J."/>
            <person name="Groover A."/>
            <person name="Gunter L."/>
            <person name="Hamberger B."/>
            <person name="Heinze B."/>
            <person name="Helariutta Y."/>
            <person name="Henrissat B."/>
            <person name="Holligan D."/>
            <person name="Holt R."/>
            <person name="Huang W."/>
            <person name="Islam-Faridi N."/>
            <person name="Jones S."/>
            <person name="Jones-Rhoades M."/>
            <person name="Jorgensen R."/>
            <person name="Joshi C."/>
            <person name="Kangasjarvi J."/>
            <person name="Karlsson J."/>
            <person name="Kelleher C."/>
            <person name="Kirkpatrick R."/>
            <person name="Kirst M."/>
            <person name="Kohler A."/>
            <person name="Kalluri U."/>
            <person name="Larimer F."/>
            <person name="Leebens-Mack J."/>
            <person name="Leple J.C."/>
            <person name="Locascio P."/>
            <person name="Lou Y."/>
            <person name="Lucas S."/>
            <person name="Martin F."/>
            <person name="Montanini B."/>
            <person name="Napoli C."/>
            <person name="Nelson D.R."/>
            <person name="Nelson C."/>
            <person name="Nieminen K."/>
            <person name="Nilsson O."/>
            <person name="Pereda V."/>
            <person name="Peter G."/>
            <person name="Philippe R."/>
            <person name="Pilate G."/>
            <person name="Poliakov A."/>
            <person name="Razumovskaya J."/>
            <person name="Richardson P."/>
            <person name="Rinaldi C."/>
            <person name="Ritland K."/>
            <person name="Rouze P."/>
            <person name="Ryaboy D."/>
            <person name="Schmutz J."/>
            <person name="Schrader J."/>
            <person name="Segerman B."/>
            <person name="Shin H."/>
            <person name="Siddiqui A."/>
            <person name="Sterky F."/>
            <person name="Terry A."/>
            <person name="Tsai C.J."/>
            <person name="Uberbacher E."/>
            <person name="Unneberg P."/>
            <person name="Vahala J."/>
            <person name="Wall K."/>
            <person name="Wessler S."/>
            <person name="Yang G."/>
            <person name="Yin T."/>
            <person name="Douglas C."/>
            <person name="Marra M."/>
            <person name="Sandberg G."/>
            <person name="Van de Peer Y."/>
            <person name="Rokhsar D."/>
        </authorList>
    </citation>
    <scope>NUCLEOTIDE SEQUENCE [LARGE SCALE GENOMIC DNA]</scope>
    <source>
        <strain evidence="3">cv. Nisqually</strain>
    </source>
</reference>
<evidence type="ECO:0000313" key="2">
    <source>
        <dbReference type="EMBL" id="PNT33153.1"/>
    </source>
</evidence>
<proteinExistence type="predicted"/>
<protein>
    <submittedName>
        <fullName evidence="2">Uncharacterized protein</fullName>
    </submittedName>
</protein>
<organism evidence="2 3">
    <name type="scientific">Populus trichocarpa</name>
    <name type="common">Western balsam poplar</name>
    <name type="synonym">Populus balsamifera subsp. trichocarpa</name>
    <dbReference type="NCBI Taxonomy" id="3694"/>
    <lineage>
        <taxon>Eukaryota</taxon>
        <taxon>Viridiplantae</taxon>
        <taxon>Streptophyta</taxon>
        <taxon>Embryophyta</taxon>
        <taxon>Tracheophyta</taxon>
        <taxon>Spermatophyta</taxon>
        <taxon>Magnoliopsida</taxon>
        <taxon>eudicotyledons</taxon>
        <taxon>Gunneridae</taxon>
        <taxon>Pentapetalae</taxon>
        <taxon>rosids</taxon>
        <taxon>fabids</taxon>
        <taxon>Malpighiales</taxon>
        <taxon>Salicaceae</taxon>
        <taxon>Saliceae</taxon>
        <taxon>Populus</taxon>
    </lineage>
</organism>
<evidence type="ECO:0000256" key="1">
    <source>
        <dbReference type="SAM" id="MobiDB-lite"/>
    </source>
</evidence>